<dbReference type="EMBL" id="KN817791">
    <property type="protein sequence ID" value="KJA13075.1"/>
    <property type="molecule type" value="Genomic_DNA"/>
</dbReference>
<gene>
    <name evidence="2" type="ORF">HYPSUDRAFT_209843</name>
</gene>
<organism evidence="2 3">
    <name type="scientific">Hypholoma sublateritium (strain FD-334 SS-4)</name>
    <dbReference type="NCBI Taxonomy" id="945553"/>
    <lineage>
        <taxon>Eukaryota</taxon>
        <taxon>Fungi</taxon>
        <taxon>Dikarya</taxon>
        <taxon>Basidiomycota</taxon>
        <taxon>Agaricomycotina</taxon>
        <taxon>Agaricomycetes</taxon>
        <taxon>Agaricomycetidae</taxon>
        <taxon>Agaricales</taxon>
        <taxon>Agaricineae</taxon>
        <taxon>Strophariaceae</taxon>
        <taxon>Hypholoma</taxon>
    </lineage>
</organism>
<name>A0A0D2NX39_HYPSF</name>
<accession>A0A0D2NX39</accession>
<dbReference type="AlphaFoldDB" id="A0A0D2NX39"/>
<evidence type="ECO:0000313" key="2">
    <source>
        <dbReference type="EMBL" id="KJA13075.1"/>
    </source>
</evidence>
<keyword evidence="3" id="KW-1185">Reference proteome</keyword>
<evidence type="ECO:0000313" key="3">
    <source>
        <dbReference type="Proteomes" id="UP000054270"/>
    </source>
</evidence>
<protein>
    <submittedName>
        <fullName evidence="2">Uncharacterized protein</fullName>
    </submittedName>
</protein>
<proteinExistence type="predicted"/>
<feature type="region of interest" description="Disordered" evidence="1">
    <location>
        <begin position="53"/>
        <end position="95"/>
    </location>
</feature>
<evidence type="ECO:0000256" key="1">
    <source>
        <dbReference type="SAM" id="MobiDB-lite"/>
    </source>
</evidence>
<sequence length="236" mass="25645">MSIAPRTWTAENTASFHTKRAEQRTKNGLPPFAALAHAADGALVFPGVFKEGRAPAGGLRDQGRARASKPWRTTTTPNSPRRVAGPELSTSAATGSARIGVRPSPLLTHSTSPHPQHEFRAPYADIPHWRRRVPRPRACVASLPMTGGDAEILFCDAYLRRAWALQRAWAVEPERDALVEAWVAAVWVGPAHALSGAAPTRSRPPFIAALHAGLASRTRSPLRHAARLMRRDHDLA</sequence>
<dbReference type="Proteomes" id="UP000054270">
    <property type="component" value="Unassembled WGS sequence"/>
</dbReference>
<reference evidence="3" key="1">
    <citation type="submission" date="2014-04" db="EMBL/GenBank/DDBJ databases">
        <title>Evolutionary Origins and Diversification of the Mycorrhizal Mutualists.</title>
        <authorList>
            <consortium name="DOE Joint Genome Institute"/>
            <consortium name="Mycorrhizal Genomics Consortium"/>
            <person name="Kohler A."/>
            <person name="Kuo A."/>
            <person name="Nagy L.G."/>
            <person name="Floudas D."/>
            <person name="Copeland A."/>
            <person name="Barry K.W."/>
            <person name="Cichocki N."/>
            <person name="Veneault-Fourrey C."/>
            <person name="LaButti K."/>
            <person name="Lindquist E.A."/>
            <person name="Lipzen A."/>
            <person name="Lundell T."/>
            <person name="Morin E."/>
            <person name="Murat C."/>
            <person name="Riley R."/>
            <person name="Ohm R."/>
            <person name="Sun H."/>
            <person name="Tunlid A."/>
            <person name="Henrissat B."/>
            <person name="Grigoriev I.V."/>
            <person name="Hibbett D.S."/>
            <person name="Martin F."/>
        </authorList>
    </citation>
    <scope>NUCLEOTIDE SEQUENCE [LARGE SCALE GENOMIC DNA]</scope>
    <source>
        <strain evidence="3">FD-334 SS-4</strain>
    </source>
</reference>
<feature type="region of interest" description="Disordered" evidence="1">
    <location>
        <begin position="1"/>
        <end position="23"/>
    </location>
</feature>